<dbReference type="Proteomes" id="UP000321040">
    <property type="component" value="Unassembled WGS sequence"/>
</dbReference>
<dbReference type="GO" id="GO:0016787">
    <property type="term" value="F:hydrolase activity"/>
    <property type="evidence" value="ECO:0007669"/>
    <property type="project" value="UniProtKB-KW"/>
</dbReference>
<dbReference type="Gene3D" id="2.40.100.10">
    <property type="entry name" value="Cyclophilin-like"/>
    <property type="match status" value="1"/>
</dbReference>
<dbReference type="InterPro" id="IPR003778">
    <property type="entry name" value="CT_A_B"/>
</dbReference>
<dbReference type="Pfam" id="PF02626">
    <property type="entry name" value="CT_A_B"/>
    <property type="match status" value="1"/>
</dbReference>
<dbReference type="InterPro" id="IPR029000">
    <property type="entry name" value="Cyclophilin-like_dom_sf"/>
</dbReference>
<keyword evidence="1" id="KW-0547">Nucleotide-binding</keyword>
<dbReference type="SMART" id="SM00797">
    <property type="entry name" value="AHS2"/>
    <property type="match status" value="1"/>
</dbReference>
<organism evidence="5 6">
    <name type="scientific">Staphylococcus kloosii</name>
    <dbReference type="NCBI Taxonomy" id="29384"/>
    <lineage>
        <taxon>Bacteria</taxon>
        <taxon>Bacillati</taxon>
        <taxon>Bacillota</taxon>
        <taxon>Bacilli</taxon>
        <taxon>Bacillales</taxon>
        <taxon>Staphylococcaceae</taxon>
        <taxon>Staphylococcus</taxon>
    </lineage>
</organism>
<dbReference type="EMBL" id="BKAQ01000015">
    <property type="protein sequence ID" value="GEP82656.1"/>
    <property type="molecule type" value="Genomic_DNA"/>
</dbReference>
<keyword evidence="6" id="KW-1185">Reference proteome</keyword>
<keyword evidence="2 5" id="KW-0378">Hydrolase</keyword>
<gene>
    <name evidence="5" type="ORF">SKL01_18340</name>
</gene>
<comment type="caution">
    <text evidence="5">The sequence shown here is derived from an EMBL/GenBank/DDBJ whole genome shotgun (WGS) entry which is preliminary data.</text>
</comment>
<accession>A0ABQ0XML2</accession>
<evidence type="ECO:0000256" key="2">
    <source>
        <dbReference type="ARBA" id="ARBA00022801"/>
    </source>
</evidence>
<proteinExistence type="predicted"/>
<dbReference type="PANTHER" id="PTHR43309">
    <property type="entry name" value="5-OXOPROLINASE SUBUNIT C"/>
    <property type="match status" value="1"/>
</dbReference>
<evidence type="ECO:0000256" key="3">
    <source>
        <dbReference type="ARBA" id="ARBA00022840"/>
    </source>
</evidence>
<dbReference type="InterPro" id="IPR052708">
    <property type="entry name" value="PxpC"/>
</dbReference>
<evidence type="ECO:0000313" key="5">
    <source>
        <dbReference type="EMBL" id="GEP82656.1"/>
    </source>
</evidence>
<evidence type="ECO:0000256" key="1">
    <source>
        <dbReference type="ARBA" id="ARBA00022741"/>
    </source>
</evidence>
<evidence type="ECO:0000259" key="4">
    <source>
        <dbReference type="SMART" id="SM00797"/>
    </source>
</evidence>
<feature type="domain" description="Carboxyltransferase" evidence="4">
    <location>
        <begin position="26"/>
        <end position="304"/>
    </location>
</feature>
<sequence>MKMAIKIKQPGLFTTVQDEGRIGYQNLGFSIAGALDQYALKIGQQLIGNKGPALECTIMGPTIEFKANNTFVITGAPFNAQLNETSVPHQTVVQANKGDILKLNNVVEGARCYILFGKPLDIPQVANSYSTHTRSQIGGFKGRALKSGDYINCIENDYGHNTLGHKYNGQLVLDEEVTIHIVEGPQIDAFSATAQNELTTNTFTISDSSDRMGYRLKGPTISPEHSADIISEPVALGSIQVPNDGNPIILLNDKQTVGGYTKIANVCQADLNVLAQLKPGNKIQFKWITIEEATDKLIAEQEEFAKTLTAITETPQFEINEMRNTSSKIAKLLKGE</sequence>
<dbReference type="SUPFAM" id="SSF50891">
    <property type="entry name" value="Cyclophilin-like"/>
    <property type="match status" value="1"/>
</dbReference>
<dbReference type="PANTHER" id="PTHR43309:SF5">
    <property type="entry name" value="5-OXOPROLINASE SUBUNIT C"/>
    <property type="match status" value="1"/>
</dbReference>
<evidence type="ECO:0000313" key="6">
    <source>
        <dbReference type="Proteomes" id="UP000321040"/>
    </source>
</evidence>
<reference evidence="5 6" key="1">
    <citation type="submission" date="2019-07" db="EMBL/GenBank/DDBJ databases">
        <title>Whole genome shotgun sequence of Staphylococcus kloosii NBRC 109624.</title>
        <authorList>
            <person name="Hosoyama A."/>
            <person name="Uohara A."/>
            <person name="Ohji S."/>
            <person name="Ichikawa N."/>
        </authorList>
    </citation>
    <scope>NUCLEOTIDE SEQUENCE [LARGE SCALE GENOMIC DNA]</scope>
    <source>
        <strain evidence="5 6">NBRC 109624</strain>
    </source>
</reference>
<protein>
    <submittedName>
        <fullName evidence="5">Allophanate hydrolase</fullName>
    </submittedName>
</protein>
<name>A0ABQ0XML2_9STAP</name>
<keyword evidence="3" id="KW-0067">ATP-binding</keyword>
<dbReference type="NCBIfam" id="TIGR00724">
    <property type="entry name" value="urea_amlyse_rel"/>
    <property type="match status" value="1"/>
</dbReference>